<feature type="transmembrane region" description="Helical" evidence="1">
    <location>
        <begin position="6"/>
        <end position="24"/>
    </location>
</feature>
<organism evidence="3">
    <name type="scientific">Thermodesulfobacterium geofontis</name>
    <dbReference type="NCBI Taxonomy" id="1295609"/>
    <lineage>
        <taxon>Bacteria</taxon>
        <taxon>Pseudomonadati</taxon>
        <taxon>Thermodesulfobacteriota</taxon>
        <taxon>Thermodesulfobacteria</taxon>
        <taxon>Thermodesulfobacteriales</taxon>
        <taxon>Thermodesulfobacteriaceae</taxon>
        <taxon>Thermodesulfobacterium</taxon>
    </lineage>
</organism>
<accession>A0A7V4JR38</accession>
<keyword evidence="1" id="KW-0812">Transmembrane</keyword>
<evidence type="ECO:0000313" key="3">
    <source>
        <dbReference type="EMBL" id="HGU16202.1"/>
    </source>
</evidence>
<evidence type="ECO:0000256" key="1">
    <source>
        <dbReference type="SAM" id="Phobius"/>
    </source>
</evidence>
<keyword evidence="1" id="KW-1133">Transmembrane helix</keyword>
<dbReference type="InterPro" id="IPR053812">
    <property type="entry name" value="HTH_Sigma70_ECF-like"/>
</dbReference>
<gene>
    <name evidence="3" type="ORF">ENU91_06095</name>
</gene>
<dbReference type="Gene3D" id="1.10.10.60">
    <property type="entry name" value="Homeodomain-like"/>
    <property type="match status" value="1"/>
</dbReference>
<sequence>MQIFLILLLIIDIIMIGAFVFFYMRFKKVFELPWEDIKESIEKAQELVEELKKLRALSNKGSEKDLKREIHLLAQQGYSFKEIAKKLGVSEAEVELVLSTKKNIKK</sequence>
<proteinExistence type="predicted"/>
<reference evidence="3" key="1">
    <citation type="journal article" date="2020" name="mSystems">
        <title>Genome- and Community-Level Interaction Insights into Carbon Utilization and Element Cycling Functions of Hydrothermarchaeota in Hydrothermal Sediment.</title>
        <authorList>
            <person name="Zhou Z."/>
            <person name="Liu Y."/>
            <person name="Xu W."/>
            <person name="Pan J."/>
            <person name="Luo Z.H."/>
            <person name="Li M."/>
        </authorList>
    </citation>
    <scope>NUCLEOTIDE SEQUENCE [LARGE SCALE GENOMIC DNA]</scope>
    <source>
        <strain evidence="3">SpSt-711</strain>
    </source>
</reference>
<protein>
    <recommendedName>
        <fullName evidence="2">RNA polymerase sigma-70 ECF-like HTH domain-containing protein</fullName>
    </recommendedName>
</protein>
<comment type="caution">
    <text evidence="3">The sequence shown here is derived from an EMBL/GenBank/DDBJ whole genome shotgun (WGS) entry which is preliminary data.</text>
</comment>
<dbReference type="AlphaFoldDB" id="A0A7V4JR38"/>
<name>A0A7V4JR38_9BACT</name>
<keyword evidence="1" id="KW-0472">Membrane</keyword>
<feature type="domain" description="RNA polymerase sigma-70 ECF-like HTH" evidence="2">
    <location>
        <begin position="42"/>
        <end position="95"/>
    </location>
</feature>
<dbReference type="Pfam" id="PF07638">
    <property type="entry name" value="Sigma70_ECF"/>
    <property type="match status" value="1"/>
</dbReference>
<evidence type="ECO:0000259" key="2">
    <source>
        <dbReference type="Pfam" id="PF07638"/>
    </source>
</evidence>
<dbReference type="EMBL" id="DTEI01000106">
    <property type="protein sequence ID" value="HGU16202.1"/>
    <property type="molecule type" value="Genomic_DNA"/>
</dbReference>